<dbReference type="KEGG" id="ssc:100620381"/>
<dbReference type="InterPro" id="IPR025891">
    <property type="entry name" value="Dppa2/4_C_dom"/>
</dbReference>
<evidence type="ECO:0000256" key="3">
    <source>
        <dbReference type="ARBA" id="ARBA00023163"/>
    </source>
</evidence>
<dbReference type="CTD" id="151871"/>
<dbReference type="RefSeq" id="XP_003358870.1">
    <property type="nucleotide sequence ID" value="XM_003358822.4"/>
</dbReference>
<dbReference type="GO" id="GO:0005654">
    <property type="term" value="C:nucleoplasm"/>
    <property type="evidence" value="ECO:0007669"/>
    <property type="project" value="Ensembl"/>
</dbReference>
<evidence type="ECO:0000256" key="1">
    <source>
        <dbReference type="ARBA" id="ARBA00004123"/>
    </source>
</evidence>
<dbReference type="PANTHER" id="PTHR16073:SF10">
    <property type="entry name" value="DEVELOPMENTAL PLURIPOTENCY-ASSOCIATED PROTEIN 2"/>
    <property type="match status" value="1"/>
</dbReference>
<dbReference type="InterPro" id="IPR039590">
    <property type="entry name" value="Dppa2/4"/>
</dbReference>
<dbReference type="Ensembl" id="ENSSSCT00000032043.4">
    <property type="protein sequence ID" value="ENSSSCP00000020906.2"/>
    <property type="gene ID" value="ENSSSCG00000031524.3"/>
</dbReference>
<dbReference type="GeneTree" id="ENSGT00390000004871"/>
<dbReference type="GO" id="GO:0005634">
    <property type="term" value="C:nucleus"/>
    <property type="evidence" value="ECO:0000318"/>
    <property type="project" value="GO_Central"/>
</dbReference>
<comment type="subcellular location">
    <subcellularLocation>
        <location evidence="1">Nucleus</location>
    </subcellularLocation>
</comment>
<dbReference type="OMA" id="FCPKHSC"/>
<reference evidence="6" key="4">
    <citation type="submission" date="2025-09" db="UniProtKB">
        <authorList>
            <consortium name="Ensembl"/>
        </authorList>
    </citation>
    <scope>IDENTIFICATION</scope>
</reference>
<feature type="region of interest" description="Disordered" evidence="5">
    <location>
        <begin position="288"/>
        <end position="311"/>
    </location>
</feature>
<evidence type="ECO:0000313" key="7">
    <source>
        <dbReference type="Proteomes" id="UP000008227"/>
    </source>
</evidence>
<dbReference type="AlphaFoldDB" id="A0A4X1T959"/>
<dbReference type="ExpressionAtlas" id="A0A4X1T959">
    <property type="expression patterns" value="baseline and differential"/>
</dbReference>
<keyword evidence="2" id="KW-0805">Transcription regulation</keyword>
<gene>
    <name evidence="6" type="primary">DPPA2</name>
</gene>
<organism evidence="6 7">
    <name type="scientific">Sus scrofa</name>
    <name type="common">Pig</name>
    <dbReference type="NCBI Taxonomy" id="9823"/>
    <lineage>
        <taxon>Eukaryota</taxon>
        <taxon>Metazoa</taxon>
        <taxon>Chordata</taxon>
        <taxon>Craniata</taxon>
        <taxon>Vertebrata</taxon>
        <taxon>Euteleostomi</taxon>
        <taxon>Mammalia</taxon>
        <taxon>Eutheria</taxon>
        <taxon>Laurasiatheria</taxon>
        <taxon>Artiodactyla</taxon>
        <taxon>Suina</taxon>
        <taxon>Suidae</taxon>
        <taxon>Sus</taxon>
    </lineage>
</organism>
<accession>I3LA40</accession>
<evidence type="ECO:0000313" key="6">
    <source>
        <dbReference type="Ensembl" id="ENSSSCP00000020906.2"/>
    </source>
</evidence>
<dbReference type="GeneID" id="100620381"/>
<keyword evidence="4" id="KW-0539">Nucleus</keyword>
<reference evidence="6" key="2">
    <citation type="journal article" date="2020" name="Gigascience">
        <title>An improved pig reference genome sequence to enable pig genetics and genomics research.</title>
        <authorList>
            <person name="Warr A."/>
            <person name="Affara N."/>
            <person name="Aken B."/>
            <person name="Beiki H."/>
            <person name="Bickhart D.M."/>
            <person name="Billis K."/>
            <person name="Chow W."/>
            <person name="Eory L."/>
            <person name="Finlayson H.A."/>
            <person name="Flicek P."/>
            <person name="Giron C.G."/>
            <person name="Griffin D.K."/>
            <person name="Hall R."/>
            <person name="Hannum G."/>
            <person name="Hourlier T."/>
            <person name="Howe K."/>
            <person name="Hume D.A."/>
            <person name="Izuogu O."/>
            <person name="Kim K."/>
            <person name="Koren S."/>
            <person name="Liu H."/>
            <person name="Manchanda N."/>
            <person name="Martin F.J."/>
            <person name="Nonneman D.J."/>
            <person name="O'Connor R.E."/>
            <person name="Phillippy A.M."/>
            <person name="Rohrer G.A."/>
            <person name="Rosen B.D."/>
            <person name="Rund L.A."/>
            <person name="Sargent C.A."/>
            <person name="Schook L.B."/>
            <person name="Schroeder S.G."/>
            <person name="Schwartz A.S."/>
            <person name="Skinner B.M."/>
            <person name="Talbot R."/>
            <person name="Tseng E."/>
            <person name="Tuggle C.K."/>
            <person name="Watson M."/>
            <person name="Smith T.P.L."/>
            <person name="Archibald A.L."/>
        </authorList>
    </citation>
    <scope>NUCLEOTIDE SEQUENCE [LARGE SCALE GENOMIC DNA]</scope>
    <source>
        <strain evidence="6">Duroc</strain>
    </source>
</reference>
<dbReference type="GO" id="GO:0003682">
    <property type="term" value="F:chromatin binding"/>
    <property type="evidence" value="ECO:0000318"/>
    <property type="project" value="GO_Central"/>
</dbReference>
<dbReference type="InterPro" id="IPR025892">
    <property type="entry name" value="Dppa2/4_central_dom"/>
</dbReference>
<evidence type="ECO:0000256" key="5">
    <source>
        <dbReference type="SAM" id="MobiDB-lite"/>
    </source>
</evidence>
<reference evidence="6" key="3">
    <citation type="submission" date="2025-08" db="UniProtKB">
        <authorList>
            <consortium name="Ensembl"/>
        </authorList>
    </citation>
    <scope>IDENTIFICATION</scope>
</reference>
<dbReference type="STRING" id="9823.ENSSSCP00000020906"/>
<protein>
    <submittedName>
        <fullName evidence="6">Developmental pluripotency associated 2</fullName>
    </submittedName>
</protein>
<feature type="region of interest" description="Disordered" evidence="5">
    <location>
        <begin position="137"/>
        <end position="162"/>
    </location>
</feature>
<proteinExistence type="predicted"/>
<evidence type="ECO:0000256" key="2">
    <source>
        <dbReference type="ARBA" id="ARBA00023015"/>
    </source>
</evidence>
<keyword evidence="7" id="KW-1185">Reference proteome</keyword>
<dbReference type="PaxDb" id="9823-ENSSSCP00000020906"/>
<accession>A0A4X1T959</accession>
<dbReference type="OrthoDB" id="5964929at2759"/>
<keyword evidence="3" id="KW-0804">Transcription</keyword>
<dbReference type="InterPro" id="IPR003034">
    <property type="entry name" value="SAP_dom"/>
</dbReference>
<dbReference type="Proteomes" id="UP000008227">
    <property type="component" value="Chromosome 13"/>
</dbReference>
<name>A0A4X1T959_PIG</name>
<evidence type="ECO:0000256" key="4">
    <source>
        <dbReference type="ARBA" id="ARBA00023242"/>
    </source>
</evidence>
<sequence>MAYPNYEKNYFEGAIDEENVILTLVPVNEEIIEDHQMEPGVSSALEVKSTNDEVHPPETNKQFKASPKSCHKTIHPLPSILPPINQVNRNTLRNWCQQLNLSTSGQKIEVYMRLRTYAYSEKDQYIPETSWETRLQSASRKHKMVTKRPRVQKSKMSERGEKTNMVEVVTPAQEAMLAAWSRIASRAVHPKAVNLPPVPASVETFLPQASGVRWCVVHGRPCFADTEGWVRLQFHAGQAWVPHTPRKMISLFMLPACTFPSPDLEDNMLCPECAKRNKKIMKKLIAMRKRKKPSLNTPTSFPSDGPSLDTK</sequence>
<feature type="compositionally biased region" description="Basic residues" evidence="5">
    <location>
        <begin position="139"/>
        <end position="153"/>
    </location>
</feature>
<dbReference type="PANTHER" id="PTHR16073">
    <property type="entry name" value="DCR DOMAIN-CONTAINING PROTEIN"/>
    <property type="match status" value="1"/>
</dbReference>
<dbReference type="GO" id="GO:0048731">
    <property type="term" value="P:system development"/>
    <property type="evidence" value="ECO:0000318"/>
    <property type="project" value="GO_Central"/>
</dbReference>
<dbReference type="Pfam" id="PF14049">
    <property type="entry name" value="Dppa2_A"/>
    <property type="match status" value="1"/>
</dbReference>
<dbReference type="Pfam" id="PF14047">
    <property type="entry name" value="DCR"/>
    <property type="match status" value="1"/>
</dbReference>
<dbReference type="PROSITE" id="PS50800">
    <property type="entry name" value="SAP"/>
    <property type="match status" value="1"/>
</dbReference>
<reference evidence="7" key="1">
    <citation type="submission" date="2009-11" db="EMBL/GenBank/DDBJ databases">
        <authorList>
            <consortium name="Porcine genome sequencing project"/>
        </authorList>
    </citation>
    <scope>NUCLEOTIDE SEQUENCE [LARGE SCALE GENOMIC DNA]</scope>
    <source>
        <strain evidence="7">Duroc</strain>
    </source>
</reference>